<dbReference type="GO" id="GO:0097176">
    <property type="term" value="P:epoxide metabolic process"/>
    <property type="evidence" value="ECO:0007669"/>
    <property type="project" value="TreeGrafter"/>
</dbReference>
<name>A0A6B9FT65_9HYPH</name>
<gene>
    <name evidence="6" type="ORF">MMSR116_21650</name>
</gene>
<reference evidence="6 7" key="2">
    <citation type="journal article" date="2013" name="Genome Announc.">
        <title>Draft Genome Sequence of Methylobacterium mesophilicum Strain SR1.6/6, Isolated from Citrus sinensis.</title>
        <authorList>
            <person name="Marinho Almeida D."/>
            <person name="Dini-Andreote F."/>
            <person name="Camargo Neves A.A."/>
            <person name="Juca Ramos R.T."/>
            <person name="Andreote F.D."/>
            <person name="Carneiro A.R."/>
            <person name="Oliveira de Souza Lima A."/>
            <person name="Caracciolo Gomes de Sa P.H."/>
            <person name="Ribeiro Barbosa M.S."/>
            <person name="Araujo W.L."/>
            <person name="Silva A."/>
        </authorList>
    </citation>
    <scope>NUCLEOTIDE SEQUENCE [LARGE SCALE GENOMIC DNA]</scope>
    <source>
        <strain evidence="6 7">SR1.6/6</strain>
    </source>
</reference>
<reference evidence="6 7" key="1">
    <citation type="journal article" date="2012" name="Genet. Mol. Biol.">
        <title>Analysis of 16S rRNA and mxaF genes revealing insights into Methylobacterium niche-specific plant association.</title>
        <authorList>
            <person name="Dourado M.N."/>
            <person name="Andreote F.D."/>
            <person name="Dini-Andreote F."/>
            <person name="Conti R."/>
            <person name="Araujo J.M."/>
            <person name="Araujo W.L."/>
        </authorList>
    </citation>
    <scope>NUCLEOTIDE SEQUENCE [LARGE SCALE GENOMIC DNA]</scope>
    <source>
        <strain evidence="6 7">SR1.6/6</strain>
    </source>
</reference>
<proteinExistence type="inferred from homology"/>
<dbReference type="EMBL" id="CP043538">
    <property type="protein sequence ID" value="QGY04214.1"/>
    <property type="molecule type" value="Genomic_DNA"/>
</dbReference>
<evidence type="ECO:0000256" key="1">
    <source>
        <dbReference type="ARBA" id="ARBA00010088"/>
    </source>
</evidence>
<dbReference type="InterPro" id="IPR000639">
    <property type="entry name" value="Epox_hydrolase-like"/>
</dbReference>
<evidence type="ECO:0000256" key="4">
    <source>
        <dbReference type="PIRSR" id="PIRSR001112-1"/>
    </source>
</evidence>
<dbReference type="InterPro" id="IPR010497">
    <property type="entry name" value="Epoxide_hydro_N"/>
</dbReference>
<feature type="active site" description="Proton acceptor" evidence="4">
    <location>
        <position position="356"/>
    </location>
</feature>
<protein>
    <submittedName>
        <fullName evidence="6">Epoxide hydrolase</fullName>
    </submittedName>
</protein>
<evidence type="ECO:0000259" key="5">
    <source>
        <dbReference type="Pfam" id="PF06441"/>
    </source>
</evidence>
<dbReference type="GO" id="GO:0004301">
    <property type="term" value="F:epoxide hydrolase activity"/>
    <property type="evidence" value="ECO:0007669"/>
    <property type="project" value="TreeGrafter"/>
</dbReference>
<dbReference type="RefSeq" id="WP_010687287.1">
    <property type="nucleotide sequence ID" value="NZ_CP043538.1"/>
</dbReference>
<sequence length="376" mass="42288">MRTFTVAWDATRLARVRERVRAHRMPHLPAEAGWRYGCDPAFLADLCAHWLDGFDEAKAAAELNRFPQRLIRIEDLDLHVVHVVGEAEGRRPLLLIHGWPGSIYEFWSVIEPLAFPSRHGGRSEDAFDLVIPALPGFGFSGKPAAPIGPRTTARLFDNLMREGLGYPRYRVQGGDWGSGVAAWLGLDHAASLEAIHLNYLLVQPDAEPESAAERAWQREAQACQQALGAYAQLQGTRPLSLGYAMAEEPVAQLAWLVERFHDWADLRERPFAEVFSKDRLLTNALLYILTDAFATSTWIYAGAQQEGARRMPPGRRVTVPTAFAAYPDPRMPAPPREWLERGYAVSRWQTMPRGGHFAAMEAQDLFVRDLREWGRG</sequence>
<dbReference type="InterPro" id="IPR016292">
    <property type="entry name" value="Epoxide_hydrolase"/>
</dbReference>
<dbReference type="PANTHER" id="PTHR21661:SF35">
    <property type="entry name" value="EPOXIDE HYDROLASE"/>
    <property type="match status" value="1"/>
</dbReference>
<comment type="similarity">
    <text evidence="1">Belongs to the peptidase S33 family.</text>
</comment>
<dbReference type="PIRSF" id="PIRSF001112">
    <property type="entry name" value="Epoxide_hydrolase"/>
    <property type="match status" value="1"/>
</dbReference>
<evidence type="ECO:0000313" key="6">
    <source>
        <dbReference type="EMBL" id="QGY04214.1"/>
    </source>
</evidence>
<dbReference type="KEGG" id="mmes:MMSR116_21650"/>
<dbReference type="Gene3D" id="3.40.50.1820">
    <property type="entry name" value="alpha/beta hydrolase"/>
    <property type="match status" value="1"/>
</dbReference>
<dbReference type="Proteomes" id="UP000012488">
    <property type="component" value="Chromosome"/>
</dbReference>
<keyword evidence="2" id="KW-0058">Aromatic hydrocarbons catabolism</keyword>
<dbReference type="InterPro" id="IPR029058">
    <property type="entry name" value="AB_hydrolase_fold"/>
</dbReference>
<dbReference type="SUPFAM" id="SSF53474">
    <property type="entry name" value="alpha/beta-Hydrolases"/>
    <property type="match status" value="1"/>
</dbReference>
<organism evidence="6 7">
    <name type="scientific">Methylobacterium mesophilicum SR1.6/6</name>
    <dbReference type="NCBI Taxonomy" id="908290"/>
    <lineage>
        <taxon>Bacteria</taxon>
        <taxon>Pseudomonadati</taxon>
        <taxon>Pseudomonadota</taxon>
        <taxon>Alphaproteobacteria</taxon>
        <taxon>Hyphomicrobiales</taxon>
        <taxon>Methylobacteriaceae</taxon>
        <taxon>Methylobacterium</taxon>
    </lineage>
</organism>
<evidence type="ECO:0000313" key="7">
    <source>
        <dbReference type="Proteomes" id="UP000012488"/>
    </source>
</evidence>
<evidence type="ECO:0000256" key="2">
    <source>
        <dbReference type="ARBA" id="ARBA00022797"/>
    </source>
</evidence>
<evidence type="ECO:0000256" key="3">
    <source>
        <dbReference type="ARBA" id="ARBA00022801"/>
    </source>
</evidence>
<feature type="domain" description="Epoxide hydrolase N-terminal" evidence="5">
    <location>
        <begin position="2"/>
        <end position="106"/>
    </location>
</feature>
<keyword evidence="3 6" id="KW-0378">Hydrolase</keyword>
<dbReference type="PANTHER" id="PTHR21661">
    <property type="entry name" value="EPOXIDE HYDROLASE 1-RELATED"/>
    <property type="match status" value="1"/>
</dbReference>
<dbReference type="Pfam" id="PF06441">
    <property type="entry name" value="EHN"/>
    <property type="match status" value="1"/>
</dbReference>
<dbReference type="OrthoDB" id="27092at2"/>
<dbReference type="PRINTS" id="PR00412">
    <property type="entry name" value="EPOXHYDRLASE"/>
</dbReference>
<dbReference type="AlphaFoldDB" id="A0A6B9FT65"/>
<feature type="active site" description="Proton donor" evidence="4">
    <location>
        <position position="300"/>
    </location>
</feature>
<feature type="active site" description="Nucleophile" evidence="4">
    <location>
        <position position="175"/>
    </location>
</feature>
<accession>A0A6B9FT65</accession>